<name>A0A0J6S2R2_9HYPH</name>
<protein>
    <submittedName>
        <fullName evidence="1">Uncharacterized protein</fullName>
    </submittedName>
</protein>
<comment type="caution">
    <text evidence="1">The sequence shown here is derived from an EMBL/GenBank/DDBJ whole genome shotgun (WGS) entry which is preliminary data.</text>
</comment>
<dbReference type="EMBL" id="LABX01000204">
    <property type="protein sequence ID" value="KMO29475.1"/>
    <property type="molecule type" value="Genomic_DNA"/>
</dbReference>
<gene>
    <name evidence="1" type="ORF">VP06_24680</name>
</gene>
<evidence type="ECO:0000313" key="1">
    <source>
        <dbReference type="EMBL" id="KMO29475.1"/>
    </source>
</evidence>
<evidence type="ECO:0000313" key="2">
    <source>
        <dbReference type="Proteomes" id="UP000035929"/>
    </source>
</evidence>
<dbReference type="AlphaFoldDB" id="A0A0J6S2R2"/>
<proteinExistence type="predicted"/>
<accession>A0A0J6S2R2</accession>
<dbReference type="Proteomes" id="UP000035929">
    <property type="component" value="Unassembled WGS sequence"/>
</dbReference>
<reference evidence="1 2" key="1">
    <citation type="submission" date="2015-03" db="EMBL/GenBank/DDBJ databases">
        <title>Genome sequencing of Methylobacterium aquaticum DSM16371 type strain.</title>
        <authorList>
            <person name="Chaudhry V."/>
            <person name="Patil P.B."/>
        </authorList>
    </citation>
    <scope>NUCLEOTIDE SEQUENCE [LARGE SCALE GENOMIC DNA]</scope>
    <source>
        <strain evidence="1 2">DSM 16371</strain>
    </source>
</reference>
<sequence length="83" mass="9271">MGARRRRLDDLRLEQTIDRLRQGIVVRVADAADRWLDARTDQALCVPQSQVLRAAVRVMHQPAALDGTTLVQGLLQGIQNELA</sequence>
<organism evidence="1 2">
    <name type="scientific">Methylobacterium aquaticum</name>
    <dbReference type="NCBI Taxonomy" id="270351"/>
    <lineage>
        <taxon>Bacteria</taxon>
        <taxon>Pseudomonadati</taxon>
        <taxon>Pseudomonadota</taxon>
        <taxon>Alphaproteobacteria</taxon>
        <taxon>Hyphomicrobiales</taxon>
        <taxon>Methylobacteriaceae</taxon>
        <taxon>Methylobacterium</taxon>
    </lineage>
</organism>